<dbReference type="SMART" id="SM00100">
    <property type="entry name" value="cNMP"/>
    <property type="match status" value="2"/>
</dbReference>
<dbReference type="PANTHER" id="PTHR23011:SF28">
    <property type="entry name" value="CYCLIC NUCLEOTIDE-BINDING DOMAIN CONTAINING PROTEIN"/>
    <property type="match status" value="1"/>
</dbReference>
<dbReference type="InterPro" id="IPR018490">
    <property type="entry name" value="cNMP-bd_dom_sf"/>
</dbReference>
<proteinExistence type="predicted"/>
<dbReference type="EMBL" id="MCGO01000053">
    <property type="protein sequence ID" value="ORY36868.1"/>
    <property type="molecule type" value="Genomic_DNA"/>
</dbReference>
<accession>A0A1Y2BQ45</accession>
<feature type="region of interest" description="Disordered" evidence="1">
    <location>
        <begin position="70"/>
        <end position="118"/>
    </location>
</feature>
<organism evidence="3 4">
    <name type="scientific">Rhizoclosmatium globosum</name>
    <dbReference type="NCBI Taxonomy" id="329046"/>
    <lineage>
        <taxon>Eukaryota</taxon>
        <taxon>Fungi</taxon>
        <taxon>Fungi incertae sedis</taxon>
        <taxon>Chytridiomycota</taxon>
        <taxon>Chytridiomycota incertae sedis</taxon>
        <taxon>Chytridiomycetes</taxon>
        <taxon>Chytridiales</taxon>
        <taxon>Chytriomycetaceae</taxon>
        <taxon>Rhizoclosmatium</taxon>
    </lineage>
</organism>
<dbReference type="SUPFAM" id="SSF51206">
    <property type="entry name" value="cAMP-binding domain-like"/>
    <property type="match status" value="2"/>
</dbReference>
<evidence type="ECO:0000313" key="4">
    <source>
        <dbReference type="Proteomes" id="UP000193642"/>
    </source>
</evidence>
<feature type="domain" description="Cyclic nucleotide-binding" evidence="2">
    <location>
        <begin position="471"/>
        <end position="518"/>
    </location>
</feature>
<dbReference type="Gene3D" id="2.60.120.10">
    <property type="entry name" value="Jelly Rolls"/>
    <property type="match status" value="2"/>
</dbReference>
<dbReference type="Proteomes" id="UP000193642">
    <property type="component" value="Unassembled WGS sequence"/>
</dbReference>
<comment type="caution">
    <text evidence="3">The sequence shown here is derived from an EMBL/GenBank/DDBJ whole genome shotgun (WGS) entry which is preliminary data.</text>
</comment>
<feature type="compositionally biased region" description="Polar residues" evidence="1">
    <location>
        <begin position="156"/>
        <end position="176"/>
    </location>
</feature>
<reference evidence="3 4" key="1">
    <citation type="submission" date="2016-07" db="EMBL/GenBank/DDBJ databases">
        <title>Pervasive Adenine N6-methylation of Active Genes in Fungi.</title>
        <authorList>
            <consortium name="DOE Joint Genome Institute"/>
            <person name="Mondo S.J."/>
            <person name="Dannebaum R.O."/>
            <person name="Kuo R.C."/>
            <person name="Labutti K."/>
            <person name="Haridas S."/>
            <person name="Kuo A."/>
            <person name="Salamov A."/>
            <person name="Ahrendt S.R."/>
            <person name="Lipzen A."/>
            <person name="Sullivan W."/>
            <person name="Andreopoulos W.B."/>
            <person name="Clum A."/>
            <person name="Lindquist E."/>
            <person name="Daum C."/>
            <person name="Ramamoorthy G.K."/>
            <person name="Gryganskyi A."/>
            <person name="Culley D."/>
            <person name="Magnuson J.K."/>
            <person name="James T.Y."/>
            <person name="O'Malley M.A."/>
            <person name="Stajich J.E."/>
            <person name="Spatafora J.W."/>
            <person name="Visel A."/>
            <person name="Grigoriev I.V."/>
        </authorList>
    </citation>
    <scope>NUCLEOTIDE SEQUENCE [LARGE SCALE GENOMIC DNA]</scope>
    <source>
        <strain evidence="3 4">JEL800</strain>
    </source>
</reference>
<dbReference type="OrthoDB" id="417078at2759"/>
<gene>
    <name evidence="3" type="ORF">BCR33DRAFT_721795</name>
</gene>
<name>A0A1Y2BQ45_9FUNG</name>
<dbReference type="InterPro" id="IPR000595">
    <property type="entry name" value="cNMP-bd_dom"/>
</dbReference>
<evidence type="ECO:0000313" key="3">
    <source>
        <dbReference type="EMBL" id="ORY36868.1"/>
    </source>
</evidence>
<keyword evidence="4" id="KW-1185">Reference proteome</keyword>
<dbReference type="PROSITE" id="PS50042">
    <property type="entry name" value="CNMP_BINDING_3"/>
    <property type="match status" value="2"/>
</dbReference>
<protein>
    <recommendedName>
        <fullName evidence="2">Cyclic nucleotide-binding domain-containing protein</fullName>
    </recommendedName>
</protein>
<dbReference type="CDD" id="cd00038">
    <property type="entry name" value="CAP_ED"/>
    <property type="match status" value="2"/>
</dbReference>
<dbReference type="PANTHER" id="PTHR23011">
    <property type="entry name" value="CYCLIC NUCLEOTIDE-BINDING DOMAIN CONTAINING PROTEIN"/>
    <property type="match status" value="1"/>
</dbReference>
<sequence>MASSSLEIQLEELDVESQIETYRKLTNYGLGKPPTPETPQLPTLMMRKPSRYAEHIEKFNTILKRKGSRIPGTMEPMELPPLLSRQRTDSFSKLSDPKLLSSNNNSTQNLGDGVANQAGIHTSNSTLATKSVLPDLNQDVSPRVSAVGVPMGRRTSIGNRRSSLDTNPQETPSVSRRVSFDMTASRRASRDAAAKEATDSESCLEGGLSVDDRAIAKVASMTSLNTFRHPSIDAALTRHSAVATTVMTRKFGTSAIVAARRLAKRAAKRIKIRRMWDWAIHKVLRMIRATNAISEKRYRGAQELGFQLDNYRAVSKPEGVMKALTRAPENRTDEDLRTLEILIRSLPGFSRYSVGAQKDLGRVIQYSKFSAGRPVIKQGHLAQNFYYILSGELEIMKVIEGRNTWIGEMKEGMIFGELALLLEDSRRLATVITTKETELLWITRDDFEQVLKDETIRALEERKQMLAMHPFFSRLSSDAIQNLAITSQTIEVEPDTHILTEGDMPSYVYLVCEGEFRLSKCVHFMKVRCFEREKTTLHPFPLPRGIQAPFGREAVTKLLKIANVSEGEYYGAAAALSSAGAPNQVAAMNAMIDVVNGIRAPFSIISATRVKYITLSKHVFCKELIRYPELTRKVAREYVTLMKHFTDMAKIQSLYLEKHRWEQHKKRVMIETLSNIKGTRVEYKIKQSLKL</sequence>
<dbReference type="InterPro" id="IPR014710">
    <property type="entry name" value="RmlC-like_jellyroll"/>
</dbReference>
<dbReference type="STRING" id="329046.A0A1Y2BQ45"/>
<evidence type="ECO:0000256" key="1">
    <source>
        <dbReference type="SAM" id="MobiDB-lite"/>
    </source>
</evidence>
<evidence type="ECO:0000259" key="2">
    <source>
        <dbReference type="PROSITE" id="PS50042"/>
    </source>
</evidence>
<dbReference type="AlphaFoldDB" id="A0A1Y2BQ45"/>
<feature type="region of interest" description="Disordered" evidence="1">
    <location>
        <begin position="143"/>
        <end position="176"/>
    </location>
</feature>
<dbReference type="Pfam" id="PF00027">
    <property type="entry name" value="cNMP_binding"/>
    <property type="match status" value="1"/>
</dbReference>
<feature type="domain" description="Cyclic nucleotide-binding" evidence="2">
    <location>
        <begin position="348"/>
        <end position="451"/>
    </location>
</feature>